<dbReference type="InterPro" id="IPR027417">
    <property type="entry name" value="P-loop_NTPase"/>
</dbReference>
<evidence type="ECO:0000256" key="2">
    <source>
        <dbReference type="ARBA" id="ARBA00022741"/>
    </source>
</evidence>
<dbReference type="PANTHER" id="PTHR11070">
    <property type="entry name" value="UVRD / RECB / PCRA DNA HELICASE FAMILY MEMBER"/>
    <property type="match status" value="1"/>
</dbReference>
<evidence type="ECO:0000259" key="12">
    <source>
        <dbReference type="PROSITE" id="PS50967"/>
    </source>
</evidence>
<evidence type="ECO:0000256" key="10">
    <source>
        <dbReference type="PROSITE-ProRule" id="PRU00560"/>
    </source>
</evidence>
<dbReference type="SUPFAM" id="SSF52540">
    <property type="entry name" value="P-loop containing nucleoside triphosphate hydrolases"/>
    <property type="match status" value="1"/>
</dbReference>
<dbReference type="Pfam" id="PF13361">
    <property type="entry name" value="UvrD_C"/>
    <property type="match status" value="2"/>
</dbReference>
<dbReference type="Pfam" id="PF00580">
    <property type="entry name" value="UvrD-helicase"/>
    <property type="match status" value="1"/>
</dbReference>
<evidence type="ECO:0000313" key="16">
    <source>
        <dbReference type="Proteomes" id="UP001500575"/>
    </source>
</evidence>
<evidence type="ECO:0000256" key="9">
    <source>
        <dbReference type="ARBA" id="ARBA00048988"/>
    </source>
</evidence>
<reference evidence="16" key="1">
    <citation type="journal article" date="2019" name="Int. J. Syst. Evol. Microbiol.">
        <title>The Global Catalogue of Microorganisms (GCM) 10K type strain sequencing project: providing services to taxonomists for standard genome sequencing and annotation.</title>
        <authorList>
            <consortium name="The Broad Institute Genomics Platform"/>
            <consortium name="The Broad Institute Genome Sequencing Center for Infectious Disease"/>
            <person name="Wu L."/>
            <person name="Ma J."/>
        </authorList>
    </citation>
    <scope>NUCLEOTIDE SEQUENCE [LARGE SCALE GENOMIC DNA]</scope>
    <source>
        <strain evidence="16">JCM 16021</strain>
    </source>
</reference>
<comment type="caution">
    <text evidence="15">The sequence shown here is derived from an EMBL/GenBank/DDBJ whole genome shotgun (WGS) entry which is preliminary data.</text>
</comment>
<evidence type="ECO:0000256" key="7">
    <source>
        <dbReference type="ARBA" id="ARBA00034617"/>
    </source>
</evidence>
<evidence type="ECO:0000256" key="5">
    <source>
        <dbReference type="ARBA" id="ARBA00022840"/>
    </source>
</evidence>
<comment type="similarity">
    <text evidence="1">Belongs to the helicase family. UvrD subfamily.</text>
</comment>
<dbReference type="InterPro" id="IPR010997">
    <property type="entry name" value="HRDC-like_sf"/>
</dbReference>
<feature type="domain" description="UvrD-like helicase C-terminal" evidence="14">
    <location>
        <begin position="293"/>
        <end position="539"/>
    </location>
</feature>
<keyword evidence="16" id="KW-1185">Reference proteome</keyword>
<feature type="domain" description="HRDC" evidence="12">
    <location>
        <begin position="614"/>
        <end position="694"/>
    </location>
</feature>
<dbReference type="PROSITE" id="PS51198">
    <property type="entry name" value="UVRD_HELICASE_ATP_BIND"/>
    <property type="match status" value="1"/>
</dbReference>
<evidence type="ECO:0000256" key="1">
    <source>
        <dbReference type="ARBA" id="ARBA00009922"/>
    </source>
</evidence>
<evidence type="ECO:0000313" key="15">
    <source>
        <dbReference type="EMBL" id="GAA2125199.1"/>
    </source>
</evidence>
<sequence>MISPISGATLLDALDPEQRLVAEALRGPVRVLAGAGTGKTRAITHRIAHGVATGVYAPTEVLAVTFTTRAAGEMRGRLRMLGASGVQARTFHSAALRQLRYFWPRTHGADLPTLTESKLGMVAGAARRLRVETDQALLRDVASEIEWAKVSNVAPDGYAAVAPGRGRSVNNLDPETIGRLFELYEQVKRDQGRMDMEDVLLLTAGLLDSDERVAAQVRSQYKWFVVDEFQDVSPLQAALLDLWLGGRQELCVVGDPAQTIYSFAGANARYLRDFAMHHPGAVSLELNRNYRSTPEVVAAANTLLARTSSQGVDLRAQRPSGTPVAYSAHPDEPAEAAAVATRISELQAVGVPFGEMAVLFRINAQSQAFEEALAARGIPYVIRGAARFFERPEVRQAVTLLRGAARSGQSSGDVAADVRDTVSGLGWAPTAPTARGQTRDRWESWQALVDQSVDWVQANPGADLNALVDELDRRASEQHAPVAGGVTLATLHAAKGLEWDAVFVCGLVEGTLPIVYAESAAAVEEERRLLYVGMTRARVHLSLSWALARNAGGRQSRRPSRFLDGLRPSDAQLGLPSAGRRSKKTRGAITCRECGKALSTGAEKKTGRCSECPASYDEELFERLRAWRIGRATDDKVPAFVVFTDATLQLIAEHLPTTEQALLKINGIGRSKVDKYGAAVLAVLAGEVPDRALEEAVEGTPAGPSEGVEESLEELLERSVRESSRNSH</sequence>
<evidence type="ECO:0000256" key="8">
    <source>
        <dbReference type="ARBA" id="ARBA00034808"/>
    </source>
</evidence>
<evidence type="ECO:0000256" key="11">
    <source>
        <dbReference type="SAM" id="MobiDB-lite"/>
    </source>
</evidence>
<proteinExistence type="inferred from homology"/>
<feature type="binding site" evidence="10">
    <location>
        <begin position="33"/>
        <end position="40"/>
    </location>
    <ligand>
        <name>ATP</name>
        <dbReference type="ChEBI" id="CHEBI:30616"/>
    </ligand>
</feature>
<dbReference type="InterPro" id="IPR013986">
    <property type="entry name" value="DExx_box_DNA_helicase_dom_sf"/>
</dbReference>
<dbReference type="Gene3D" id="1.10.486.10">
    <property type="entry name" value="PCRA, domain 4"/>
    <property type="match status" value="2"/>
</dbReference>
<dbReference type="InterPro" id="IPR000212">
    <property type="entry name" value="DNA_helicase_UvrD/REP"/>
</dbReference>
<keyword evidence="6" id="KW-0413">Isomerase</keyword>
<keyword evidence="4 10" id="KW-0347">Helicase</keyword>
<dbReference type="SUPFAM" id="SSF47819">
    <property type="entry name" value="HRDC-like"/>
    <property type="match status" value="1"/>
</dbReference>
<dbReference type="InterPro" id="IPR014016">
    <property type="entry name" value="UvrD-like_ATP-bd"/>
</dbReference>
<dbReference type="Gene3D" id="3.40.50.300">
    <property type="entry name" value="P-loop containing nucleotide triphosphate hydrolases"/>
    <property type="match status" value="3"/>
</dbReference>
<evidence type="ECO:0000259" key="13">
    <source>
        <dbReference type="PROSITE" id="PS51198"/>
    </source>
</evidence>
<keyword evidence="2 10" id="KW-0547">Nucleotide-binding</keyword>
<evidence type="ECO:0000256" key="6">
    <source>
        <dbReference type="ARBA" id="ARBA00023235"/>
    </source>
</evidence>
<dbReference type="PROSITE" id="PS51217">
    <property type="entry name" value="UVRD_HELICASE_CTER"/>
    <property type="match status" value="1"/>
</dbReference>
<dbReference type="CDD" id="cd17932">
    <property type="entry name" value="DEXQc_UvrD"/>
    <property type="match status" value="1"/>
</dbReference>
<evidence type="ECO:0000256" key="3">
    <source>
        <dbReference type="ARBA" id="ARBA00022801"/>
    </source>
</evidence>
<dbReference type="SMART" id="SM00341">
    <property type="entry name" value="HRDC"/>
    <property type="match status" value="1"/>
</dbReference>
<dbReference type="EC" id="5.6.2.4" evidence="8"/>
<organism evidence="15 16">
    <name type="scientific">Nocardioides bigeumensis</name>
    <dbReference type="NCBI Taxonomy" id="433657"/>
    <lineage>
        <taxon>Bacteria</taxon>
        <taxon>Bacillati</taxon>
        <taxon>Actinomycetota</taxon>
        <taxon>Actinomycetes</taxon>
        <taxon>Propionibacteriales</taxon>
        <taxon>Nocardioidaceae</taxon>
        <taxon>Nocardioides</taxon>
    </lineage>
</organism>
<comment type="catalytic activity">
    <reaction evidence="7">
        <text>Couples ATP hydrolysis with the unwinding of duplex DNA by translocating in the 3'-5' direction.</text>
        <dbReference type="EC" id="5.6.2.4"/>
    </reaction>
</comment>
<comment type="catalytic activity">
    <reaction evidence="9">
        <text>ATP + H2O = ADP + phosphate + H(+)</text>
        <dbReference type="Rhea" id="RHEA:13065"/>
        <dbReference type="ChEBI" id="CHEBI:15377"/>
        <dbReference type="ChEBI" id="CHEBI:15378"/>
        <dbReference type="ChEBI" id="CHEBI:30616"/>
        <dbReference type="ChEBI" id="CHEBI:43474"/>
        <dbReference type="ChEBI" id="CHEBI:456216"/>
        <dbReference type="EC" id="5.6.2.4"/>
    </reaction>
</comment>
<dbReference type="PANTHER" id="PTHR11070:SF69">
    <property type="entry name" value="ATP-DEPENDENT DNA HELICASE UVRD2"/>
    <property type="match status" value="1"/>
</dbReference>
<dbReference type="Gene3D" id="1.10.150.80">
    <property type="entry name" value="HRDC domain"/>
    <property type="match status" value="1"/>
</dbReference>
<gene>
    <name evidence="15" type="ORF">GCM10009843_22660</name>
</gene>
<evidence type="ECO:0000256" key="4">
    <source>
        <dbReference type="ARBA" id="ARBA00022806"/>
    </source>
</evidence>
<feature type="domain" description="UvrD-like helicase ATP-binding" evidence="13">
    <location>
        <begin position="12"/>
        <end position="293"/>
    </location>
</feature>
<dbReference type="Pfam" id="PF00570">
    <property type="entry name" value="HRDC"/>
    <property type="match status" value="1"/>
</dbReference>
<dbReference type="PROSITE" id="PS50967">
    <property type="entry name" value="HRDC"/>
    <property type="match status" value="1"/>
</dbReference>
<keyword evidence="3 10" id="KW-0378">Hydrolase</keyword>
<feature type="region of interest" description="Disordered" evidence="11">
    <location>
        <begin position="555"/>
        <end position="581"/>
    </location>
</feature>
<dbReference type="EMBL" id="BAAAQQ010000011">
    <property type="protein sequence ID" value="GAA2125199.1"/>
    <property type="molecule type" value="Genomic_DNA"/>
</dbReference>
<dbReference type="CDD" id="cd18807">
    <property type="entry name" value="SF1_C_UvrD"/>
    <property type="match status" value="1"/>
</dbReference>
<dbReference type="GO" id="GO:0004386">
    <property type="term" value="F:helicase activity"/>
    <property type="evidence" value="ECO:0007669"/>
    <property type="project" value="UniProtKB-KW"/>
</dbReference>
<dbReference type="Proteomes" id="UP001500575">
    <property type="component" value="Unassembled WGS sequence"/>
</dbReference>
<feature type="region of interest" description="Disordered" evidence="11">
    <location>
        <begin position="694"/>
        <end position="728"/>
    </location>
</feature>
<dbReference type="InterPro" id="IPR014017">
    <property type="entry name" value="DNA_helicase_UvrD-like_C"/>
</dbReference>
<dbReference type="InterPro" id="IPR044876">
    <property type="entry name" value="HRDC_dom_sf"/>
</dbReference>
<name>A0ABP5K068_9ACTN</name>
<dbReference type="RefSeq" id="WP_344303828.1">
    <property type="nucleotide sequence ID" value="NZ_BAAAQQ010000011.1"/>
</dbReference>
<accession>A0ABP5K068</accession>
<feature type="compositionally biased region" description="Basic and acidic residues" evidence="11">
    <location>
        <begin position="715"/>
        <end position="728"/>
    </location>
</feature>
<evidence type="ECO:0000259" key="14">
    <source>
        <dbReference type="PROSITE" id="PS51217"/>
    </source>
</evidence>
<keyword evidence="5 10" id="KW-0067">ATP-binding</keyword>
<dbReference type="Gene3D" id="1.10.10.160">
    <property type="match status" value="1"/>
</dbReference>
<protein>
    <recommendedName>
        <fullName evidence="8">DNA 3'-5' helicase</fullName>
        <ecNumber evidence="8">5.6.2.4</ecNumber>
    </recommendedName>
</protein>
<dbReference type="InterPro" id="IPR002121">
    <property type="entry name" value="HRDC_dom"/>
</dbReference>